<proteinExistence type="predicted"/>
<evidence type="ECO:0000256" key="2">
    <source>
        <dbReference type="ARBA" id="ARBA00023125"/>
    </source>
</evidence>
<sequence length="143" mass="15743">MNTEYLFARKILTLGKTIIANRNDNLRNINLTAEQADALIYFVENPGSSIRNLSNYLSITHQTASGIVKRLCEKEALSMTPSTKDGRCSVVHLTDLGNDLITQVKQNGTHTGAKILSGMSADEKEQFEHLLDLALANIVKQKG</sequence>
<dbReference type="InterPro" id="IPR000835">
    <property type="entry name" value="HTH_MarR-typ"/>
</dbReference>
<organism evidence="5 6">
    <name type="scientific">Emergencia timonensis</name>
    <dbReference type="NCBI Taxonomy" id="1776384"/>
    <lineage>
        <taxon>Bacteria</taxon>
        <taxon>Bacillati</taxon>
        <taxon>Bacillota</taxon>
        <taxon>Clostridia</taxon>
        <taxon>Peptostreptococcales</taxon>
        <taxon>Anaerovoracaceae</taxon>
        <taxon>Emergencia</taxon>
    </lineage>
</organism>
<dbReference type="AlphaFoldDB" id="A0A415E1P0"/>
<dbReference type="InterPro" id="IPR036388">
    <property type="entry name" value="WH-like_DNA-bd_sf"/>
</dbReference>
<dbReference type="Pfam" id="PF12802">
    <property type="entry name" value="MarR_2"/>
    <property type="match status" value="1"/>
</dbReference>
<keyword evidence="6" id="KW-1185">Reference proteome</keyword>
<dbReference type="SMART" id="SM00347">
    <property type="entry name" value="HTH_MARR"/>
    <property type="match status" value="1"/>
</dbReference>
<protein>
    <submittedName>
        <fullName evidence="5">MarR family transcriptional regulator</fullName>
    </submittedName>
</protein>
<name>A0A415E1P0_9FIRM</name>
<dbReference type="EMBL" id="QRMS01000003">
    <property type="protein sequence ID" value="RHJ87556.1"/>
    <property type="molecule type" value="Genomic_DNA"/>
</dbReference>
<evidence type="ECO:0000256" key="1">
    <source>
        <dbReference type="ARBA" id="ARBA00023015"/>
    </source>
</evidence>
<dbReference type="PROSITE" id="PS50995">
    <property type="entry name" value="HTH_MARR_2"/>
    <property type="match status" value="1"/>
</dbReference>
<dbReference type="GO" id="GO:0003700">
    <property type="term" value="F:DNA-binding transcription factor activity"/>
    <property type="evidence" value="ECO:0007669"/>
    <property type="project" value="InterPro"/>
</dbReference>
<dbReference type="OrthoDB" id="384891at2"/>
<comment type="caution">
    <text evidence="5">The sequence shown here is derived from an EMBL/GenBank/DDBJ whole genome shotgun (WGS) entry which is preliminary data.</text>
</comment>
<dbReference type="InterPro" id="IPR036390">
    <property type="entry name" value="WH_DNA-bd_sf"/>
</dbReference>
<dbReference type="PANTHER" id="PTHR42756">
    <property type="entry name" value="TRANSCRIPTIONAL REGULATOR, MARR"/>
    <property type="match status" value="1"/>
</dbReference>
<dbReference type="RefSeq" id="WP_067534912.1">
    <property type="nucleotide sequence ID" value="NZ_AP025567.1"/>
</dbReference>
<dbReference type="GO" id="GO:0003677">
    <property type="term" value="F:DNA binding"/>
    <property type="evidence" value="ECO:0007669"/>
    <property type="project" value="UniProtKB-KW"/>
</dbReference>
<gene>
    <name evidence="5" type="ORF">DW099_12755</name>
</gene>
<keyword evidence="3" id="KW-0804">Transcription</keyword>
<keyword evidence="1" id="KW-0805">Transcription regulation</keyword>
<dbReference type="Gene3D" id="1.10.10.10">
    <property type="entry name" value="Winged helix-like DNA-binding domain superfamily/Winged helix DNA-binding domain"/>
    <property type="match status" value="1"/>
</dbReference>
<dbReference type="Proteomes" id="UP000284841">
    <property type="component" value="Unassembled WGS sequence"/>
</dbReference>
<reference evidence="5 6" key="1">
    <citation type="submission" date="2018-08" db="EMBL/GenBank/DDBJ databases">
        <title>A genome reference for cultivated species of the human gut microbiota.</title>
        <authorList>
            <person name="Zou Y."/>
            <person name="Xue W."/>
            <person name="Luo G."/>
        </authorList>
    </citation>
    <scope>NUCLEOTIDE SEQUENCE [LARGE SCALE GENOMIC DNA]</scope>
    <source>
        <strain evidence="5 6">AM07-24</strain>
    </source>
</reference>
<keyword evidence="2" id="KW-0238">DNA-binding</keyword>
<evidence type="ECO:0000259" key="4">
    <source>
        <dbReference type="PROSITE" id="PS50995"/>
    </source>
</evidence>
<evidence type="ECO:0000256" key="3">
    <source>
        <dbReference type="ARBA" id="ARBA00023163"/>
    </source>
</evidence>
<evidence type="ECO:0000313" key="5">
    <source>
        <dbReference type="EMBL" id="RHJ87556.1"/>
    </source>
</evidence>
<dbReference type="SUPFAM" id="SSF46785">
    <property type="entry name" value="Winged helix' DNA-binding domain"/>
    <property type="match status" value="1"/>
</dbReference>
<dbReference type="GeneID" id="83003510"/>
<dbReference type="PANTHER" id="PTHR42756:SF1">
    <property type="entry name" value="TRANSCRIPTIONAL REPRESSOR OF EMRAB OPERON"/>
    <property type="match status" value="1"/>
</dbReference>
<feature type="domain" description="HTH marR-type" evidence="4">
    <location>
        <begin position="4"/>
        <end position="136"/>
    </location>
</feature>
<dbReference type="STRING" id="1776384.GCA_900086585_01123"/>
<evidence type="ECO:0000313" key="6">
    <source>
        <dbReference type="Proteomes" id="UP000284841"/>
    </source>
</evidence>
<accession>A0A415E1P0</accession>